<reference evidence="6" key="1">
    <citation type="submission" date="2019-08" db="EMBL/GenBank/DDBJ databases">
        <authorList>
            <person name="Kucharzyk K."/>
            <person name="Murdoch R.W."/>
            <person name="Higgins S."/>
            <person name="Loffler F."/>
        </authorList>
    </citation>
    <scope>NUCLEOTIDE SEQUENCE</scope>
</reference>
<gene>
    <name evidence="6" type="primary">mnmE_16</name>
    <name evidence="6" type="ORF">SDC9_31180</name>
</gene>
<keyword evidence="4" id="KW-0342">GTP-binding</keyword>
<dbReference type="InterPro" id="IPR027368">
    <property type="entry name" value="MnmE_dom2"/>
</dbReference>
<accession>A0A644V2X7</accession>
<dbReference type="NCBIfam" id="TIGR00450">
    <property type="entry name" value="mnmE_trmE_thdF"/>
    <property type="match status" value="1"/>
</dbReference>
<keyword evidence="3" id="KW-0547">Nucleotide-binding</keyword>
<dbReference type="InterPro" id="IPR004520">
    <property type="entry name" value="GTPase_MnmE"/>
</dbReference>
<evidence type="ECO:0000256" key="1">
    <source>
        <dbReference type="ARBA" id="ARBA00011043"/>
    </source>
</evidence>
<dbReference type="Gene3D" id="3.40.50.300">
    <property type="entry name" value="P-loop containing nucleotide triphosphate hydrolases"/>
    <property type="match status" value="1"/>
</dbReference>
<proteinExistence type="inferred from homology"/>
<dbReference type="SUPFAM" id="SSF52540">
    <property type="entry name" value="P-loop containing nucleoside triphosphate hydrolases"/>
    <property type="match status" value="1"/>
</dbReference>
<comment type="similarity">
    <text evidence="1">Belongs to the TRAFAC class TrmE-Era-EngA-EngB-Septin-like GTPase superfamily. TrmE GTPase family.</text>
</comment>
<dbReference type="InterPro" id="IPR018948">
    <property type="entry name" value="GTP-bd_TrmE_N"/>
</dbReference>
<dbReference type="InterPro" id="IPR027266">
    <property type="entry name" value="TrmE/GcvT-like"/>
</dbReference>
<dbReference type="Pfam" id="PF10396">
    <property type="entry name" value="TrmE_N"/>
    <property type="match status" value="1"/>
</dbReference>
<dbReference type="InterPro" id="IPR025867">
    <property type="entry name" value="MnmE_helical"/>
</dbReference>
<dbReference type="PANTHER" id="PTHR42714">
    <property type="entry name" value="TRNA MODIFICATION GTPASE GTPBP3"/>
    <property type="match status" value="1"/>
</dbReference>
<dbReference type="InterPro" id="IPR031168">
    <property type="entry name" value="G_TrmE"/>
</dbReference>
<dbReference type="InterPro" id="IPR005225">
    <property type="entry name" value="Small_GTP-bd"/>
</dbReference>
<evidence type="ECO:0000256" key="3">
    <source>
        <dbReference type="ARBA" id="ARBA00022741"/>
    </source>
</evidence>
<dbReference type="Gene3D" id="3.30.1360.120">
    <property type="entry name" value="Probable tRNA modification gtpase trme, domain 1"/>
    <property type="match status" value="1"/>
</dbReference>
<sequence length="478" mass="52435">MDYNNNLKKGDTICAIATSGGSTAISVIRVSGDLAIDISNNIFRPISGPSLTNSEPRKMRFGKIVKGEELIDEVLIVFFSSPNSYTGENLVEIYCHGSPYIRKEIMMLLFSYGARQADPGEFSLRAFLNGKMDLSQAEAVADLISSETSAAHKVAINQMKGGFSKELSQMRSSLLNLVSLMELELDFSEEDVEFADRNHLNNLLKDVKNHLEKLIDSFSLGNVIKNGVPVAIVGATNTGKSTLLNSLLGEDRAIVSDIHGTTRDFIEDLVNIGGTSFRFIDTAGIRNTEEKIEILGIERTFEKIKRAALVVLLLDSERPDGFHDSLLKIKESLDSLSQPLIIAINKTDSLQNEEASKHIINNVIEISKKIGLLPVSVLPLSAKNKTGIDKLKEVISSAGEIKNMPSDSLLVTNIRHHQALILALDALVRVEEGILMNISTDLLTQDIRESLFHLGEIVGEINSEEILGNIFSKFCIGK</sequence>
<dbReference type="PANTHER" id="PTHR42714:SF2">
    <property type="entry name" value="TRNA MODIFICATION GTPASE GTPBP3, MITOCHONDRIAL"/>
    <property type="match status" value="1"/>
</dbReference>
<dbReference type="PROSITE" id="PS51709">
    <property type="entry name" value="G_TRME"/>
    <property type="match status" value="1"/>
</dbReference>
<keyword evidence="6" id="KW-0378">Hydrolase</keyword>
<dbReference type="NCBIfam" id="TIGR00231">
    <property type="entry name" value="small_GTP"/>
    <property type="match status" value="1"/>
</dbReference>
<dbReference type="InterPro" id="IPR006073">
    <property type="entry name" value="GTP-bd"/>
</dbReference>
<protein>
    <submittedName>
        <fullName evidence="6">tRNA modification GTPase MnmE</fullName>
        <ecNumber evidence="6">3.6.-.-</ecNumber>
    </submittedName>
</protein>
<dbReference type="InterPro" id="IPR027417">
    <property type="entry name" value="P-loop_NTPase"/>
</dbReference>
<dbReference type="GO" id="GO:0005829">
    <property type="term" value="C:cytosol"/>
    <property type="evidence" value="ECO:0007669"/>
    <property type="project" value="TreeGrafter"/>
</dbReference>
<name>A0A644V2X7_9ZZZZ</name>
<dbReference type="GO" id="GO:0005525">
    <property type="term" value="F:GTP binding"/>
    <property type="evidence" value="ECO:0007669"/>
    <property type="project" value="UniProtKB-KW"/>
</dbReference>
<dbReference type="GO" id="GO:0030488">
    <property type="term" value="P:tRNA methylation"/>
    <property type="evidence" value="ECO:0007669"/>
    <property type="project" value="TreeGrafter"/>
</dbReference>
<dbReference type="GO" id="GO:0003924">
    <property type="term" value="F:GTPase activity"/>
    <property type="evidence" value="ECO:0007669"/>
    <property type="project" value="InterPro"/>
</dbReference>
<dbReference type="CDD" id="cd04164">
    <property type="entry name" value="trmE"/>
    <property type="match status" value="1"/>
</dbReference>
<evidence type="ECO:0000256" key="4">
    <source>
        <dbReference type="ARBA" id="ARBA00023134"/>
    </source>
</evidence>
<dbReference type="GO" id="GO:0002098">
    <property type="term" value="P:tRNA wobble uridine modification"/>
    <property type="evidence" value="ECO:0007669"/>
    <property type="project" value="TreeGrafter"/>
</dbReference>
<dbReference type="SUPFAM" id="SSF116878">
    <property type="entry name" value="TrmE connector domain"/>
    <property type="match status" value="1"/>
</dbReference>
<dbReference type="NCBIfam" id="NF003661">
    <property type="entry name" value="PRK05291.1-3"/>
    <property type="match status" value="1"/>
</dbReference>
<dbReference type="EC" id="3.6.-.-" evidence="6"/>
<evidence type="ECO:0000256" key="2">
    <source>
        <dbReference type="ARBA" id="ARBA00022694"/>
    </source>
</evidence>
<dbReference type="HAMAP" id="MF_00379">
    <property type="entry name" value="GTPase_MnmE"/>
    <property type="match status" value="1"/>
</dbReference>
<dbReference type="Gene3D" id="1.20.120.430">
    <property type="entry name" value="tRNA modification GTPase MnmE domain 2"/>
    <property type="match status" value="1"/>
</dbReference>
<dbReference type="EMBL" id="VSSQ01000202">
    <property type="protein sequence ID" value="MPL85212.1"/>
    <property type="molecule type" value="Genomic_DNA"/>
</dbReference>
<dbReference type="CDD" id="cd14858">
    <property type="entry name" value="TrmE_N"/>
    <property type="match status" value="1"/>
</dbReference>
<dbReference type="Pfam" id="PF12631">
    <property type="entry name" value="MnmE_helical"/>
    <property type="match status" value="1"/>
</dbReference>
<evidence type="ECO:0000259" key="5">
    <source>
        <dbReference type="PROSITE" id="PS51709"/>
    </source>
</evidence>
<feature type="domain" description="TrmE-type G" evidence="5">
    <location>
        <begin position="227"/>
        <end position="400"/>
    </location>
</feature>
<comment type="caution">
    <text evidence="6">The sequence shown here is derived from an EMBL/GenBank/DDBJ whole genome shotgun (WGS) entry which is preliminary data.</text>
</comment>
<dbReference type="Pfam" id="PF01926">
    <property type="entry name" value="MMR_HSR1"/>
    <property type="match status" value="1"/>
</dbReference>
<evidence type="ECO:0000313" key="6">
    <source>
        <dbReference type="EMBL" id="MPL85212.1"/>
    </source>
</evidence>
<organism evidence="6">
    <name type="scientific">bioreactor metagenome</name>
    <dbReference type="NCBI Taxonomy" id="1076179"/>
    <lineage>
        <taxon>unclassified sequences</taxon>
        <taxon>metagenomes</taxon>
        <taxon>ecological metagenomes</taxon>
    </lineage>
</organism>
<dbReference type="AlphaFoldDB" id="A0A644V2X7"/>
<keyword evidence="2" id="KW-0819">tRNA processing</keyword>